<protein>
    <submittedName>
        <fullName evidence="2">Uncharacterized protein</fullName>
    </submittedName>
</protein>
<name>A9D728_9GAMM</name>
<feature type="compositionally biased region" description="Basic and acidic residues" evidence="1">
    <location>
        <begin position="20"/>
        <end position="30"/>
    </location>
</feature>
<gene>
    <name evidence="2" type="ORF">KT99_20671</name>
</gene>
<evidence type="ECO:0000256" key="1">
    <source>
        <dbReference type="SAM" id="MobiDB-lite"/>
    </source>
</evidence>
<evidence type="ECO:0000313" key="3">
    <source>
        <dbReference type="Proteomes" id="UP000005839"/>
    </source>
</evidence>
<keyword evidence="3" id="KW-1185">Reference proteome</keyword>
<evidence type="ECO:0000313" key="2">
    <source>
        <dbReference type="EMBL" id="EDQ01159.1"/>
    </source>
</evidence>
<feature type="compositionally biased region" description="Basic and acidic residues" evidence="1">
    <location>
        <begin position="1"/>
        <end position="11"/>
    </location>
</feature>
<dbReference type="EMBL" id="ABIC01000012">
    <property type="protein sequence ID" value="EDQ01159.1"/>
    <property type="molecule type" value="Genomic_DNA"/>
</dbReference>
<sequence length="86" mass="9669">MQNLALRHDQQQKSTGRVKLNSEFDSQKPSTKERALNCNNCDRLTVIEGESICFRQGEIISLSLFDPHSKANQNLPHIACDGWKAG</sequence>
<reference evidence="2 3" key="1">
    <citation type="submission" date="2007-10" db="EMBL/GenBank/DDBJ databases">
        <authorList>
            <person name="Yayanos A."/>
            <person name="Ferriera S."/>
            <person name="Johnson J."/>
            <person name="Kravitz S."/>
            <person name="Halpern A."/>
            <person name="Remington K."/>
            <person name="Beeson K."/>
            <person name="Tran B."/>
            <person name="Rogers Y.-H."/>
            <person name="Friedman R."/>
            <person name="Venter J.C."/>
        </authorList>
    </citation>
    <scope>NUCLEOTIDE SEQUENCE [LARGE SCALE GENOMIC DNA]</scope>
    <source>
        <strain evidence="2 3">KT99</strain>
    </source>
</reference>
<organism evidence="2 3">
    <name type="scientific">Shewanella benthica KT99</name>
    <dbReference type="NCBI Taxonomy" id="314608"/>
    <lineage>
        <taxon>Bacteria</taxon>
        <taxon>Pseudomonadati</taxon>
        <taxon>Pseudomonadota</taxon>
        <taxon>Gammaproteobacteria</taxon>
        <taxon>Alteromonadales</taxon>
        <taxon>Shewanellaceae</taxon>
        <taxon>Shewanella</taxon>
    </lineage>
</organism>
<proteinExistence type="predicted"/>
<dbReference type="Proteomes" id="UP000005839">
    <property type="component" value="Unassembled WGS sequence"/>
</dbReference>
<dbReference type="AlphaFoldDB" id="A9D728"/>
<feature type="region of interest" description="Disordered" evidence="1">
    <location>
        <begin position="1"/>
        <end position="30"/>
    </location>
</feature>
<accession>A9D728</accession>
<comment type="caution">
    <text evidence="2">The sequence shown here is derived from an EMBL/GenBank/DDBJ whole genome shotgun (WGS) entry which is preliminary data.</text>
</comment>